<organism evidence="3 4">
    <name type="scientific">Ceratopteris richardii</name>
    <name type="common">Triangle waterfern</name>
    <dbReference type="NCBI Taxonomy" id="49495"/>
    <lineage>
        <taxon>Eukaryota</taxon>
        <taxon>Viridiplantae</taxon>
        <taxon>Streptophyta</taxon>
        <taxon>Embryophyta</taxon>
        <taxon>Tracheophyta</taxon>
        <taxon>Polypodiopsida</taxon>
        <taxon>Polypodiidae</taxon>
        <taxon>Polypodiales</taxon>
        <taxon>Pteridineae</taxon>
        <taxon>Pteridaceae</taxon>
        <taxon>Parkerioideae</taxon>
        <taxon>Ceratopteris</taxon>
    </lineage>
</organism>
<name>A0A8T2U5H9_CERRI</name>
<dbReference type="Proteomes" id="UP000825935">
    <property type="component" value="Chromosome 9"/>
</dbReference>
<keyword evidence="1" id="KW-0732">Signal</keyword>
<dbReference type="Pfam" id="PF08881">
    <property type="entry name" value="CVNH"/>
    <property type="match status" value="1"/>
</dbReference>
<feature type="chain" id="PRO_5035868279" description="Cyanovirin-N domain-containing protein" evidence="1">
    <location>
        <begin position="28"/>
        <end position="167"/>
    </location>
</feature>
<evidence type="ECO:0000256" key="1">
    <source>
        <dbReference type="SAM" id="SignalP"/>
    </source>
</evidence>
<dbReference type="SMART" id="SM01111">
    <property type="entry name" value="CVNH"/>
    <property type="match status" value="1"/>
</dbReference>
<evidence type="ECO:0000313" key="3">
    <source>
        <dbReference type="EMBL" id="KAH7429003.1"/>
    </source>
</evidence>
<reference evidence="3" key="1">
    <citation type="submission" date="2021-08" db="EMBL/GenBank/DDBJ databases">
        <title>WGS assembly of Ceratopteris richardii.</title>
        <authorList>
            <person name="Marchant D.B."/>
            <person name="Chen G."/>
            <person name="Jenkins J."/>
            <person name="Shu S."/>
            <person name="Leebens-Mack J."/>
            <person name="Grimwood J."/>
            <person name="Schmutz J."/>
            <person name="Soltis P."/>
            <person name="Soltis D."/>
            <person name="Chen Z.-H."/>
        </authorList>
    </citation>
    <scope>NUCLEOTIDE SEQUENCE</scope>
    <source>
        <strain evidence="3">Whitten #5841</strain>
        <tissue evidence="3">Leaf</tissue>
    </source>
</reference>
<dbReference type="InterPro" id="IPR011058">
    <property type="entry name" value="Cyanovirin-N"/>
</dbReference>
<evidence type="ECO:0000313" key="4">
    <source>
        <dbReference type="Proteomes" id="UP000825935"/>
    </source>
</evidence>
<proteinExistence type="predicted"/>
<protein>
    <recommendedName>
        <fullName evidence="2">Cyanovirin-N domain-containing protein</fullName>
    </recommendedName>
</protein>
<sequence length="167" mass="18413">MENRRPRYDAPASCYFTLLLLVSIAFGGDHVLRQCAAKCHFENGNFSHSCIQIFLDPDNLVLLRATCKSGGAPNAKFVKSSVGLNANIRNNNGQLECSVCLDSPLVPRHCNFSHSCRDLRLTGATLYATCDDRNGKPVATSLDLDRCIENHEGDLQFVCGFGFTIFH</sequence>
<dbReference type="Gene3D" id="2.30.60.10">
    <property type="entry name" value="Cyanovirin-N"/>
    <property type="match status" value="2"/>
</dbReference>
<evidence type="ECO:0000259" key="2">
    <source>
        <dbReference type="SMART" id="SM01111"/>
    </source>
</evidence>
<dbReference type="SUPFAM" id="SSF51322">
    <property type="entry name" value="Cyanovirin-N"/>
    <property type="match status" value="1"/>
</dbReference>
<comment type="caution">
    <text evidence="3">The sequence shown here is derived from an EMBL/GenBank/DDBJ whole genome shotgun (WGS) entry which is preliminary data.</text>
</comment>
<keyword evidence="4" id="KW-1185">Reference proteome</keyword>
<dbReference type="AlphaFoldDB" id="A0A8T2U5H9"/>
<feature type="signal peptide" evidence="1">
    <location>
        <begin position="1"/>
        <end position="27"/>
    </location>
</feature>
<gene>
    <name evidence="3" type="ORF">KP509_09G026900</name>
</gene>
<dbReference type="InterPro" id="IPR036673">
    <property type="entry name" value="Cyanovirin-N_sf"/>
</dbReference>
<accession>A0A8T2U5H9</accession>
<dbReference type="EMBL" id="CM035414">
    <property type="protein sequence ID" value="KAH7429003.1"/>
    <property type="molecule type" value="Genomic_DNA"/>
</dbReference>
<feature type="domain" description="Cyanovirin-N" evidence="2">
    <location>
        <begin position="45"/>
        <end position="157"/>
    </location>
</feature>